<dbReference type="InterPro" id="IPR023286">
    <property type="entry name" value="ABATE_dom_sf"/>
</dbReference>
<gene>
    <name evidence="3" type="ORF">J2S48_004539</name>
</gene>
<dbReference type="Proteomes" id="UP001183585">
    <property type="component" value="Unassembled WGS sequence"/>
</dbReference>
<feature type="domain" description="Zinc finger CGNR" evidence="2">
    <location>
        <begin position="142"/>
        <end position="180"/>
    </location>
</feature>
<proteinExistence type="predicted"/>
<evidence type="ECO:0000259" key="2">
    <source>
        <dbReference type="Pfam" id="PF11706"/>
    </source>
</evidence>
<dbReference type="RefSeq" id="WP_274993884.1">
    <property type="nucleotide sequence ID" value="NZ_JAJQQP010000005.1"/>
</dbReference>
<keyword evidence="4" id="KW-1185">Reference proteome</keyword>
<accession>A0ABU2CUK9</accession>
<evidence type="ECO:0000313" key="3">
    <source>
        <dbReference type="EMBL" id="MDR7385024.1"/>
    </source>
</evidence>
<evidence type="ECO:0000256" key="1">
    <source>
        <dbReference type="SAM" id="MobiDB-lite"/>
    </source>
</evidence>
<dbReference type="InterPro" id="IPR021005">
    <property type="entry name" value="Znf_CGNR"/>
</dbReference>
<dbReference type="InterPro" id="IPR010852">
    <property type="entry name" value="ABATE"/>
</dbReference>
<feature type="region of interest" description="Disordered" evidence="1">
    <location>
        <begin position="179"/>
        <end position="212"/>
    </location>
</feature>
<sequence>MVPPHADWPVRLSPRAAARRTAAMINVLAADPTAEALREVLLAHGENESLTITEDDVEPLRRAAQKLRPVFDADDLGTATVLLNQLLARHTQRLRLTAHDGAAWHLHLDRDDDGPIGEWFLASACLAMAVLIWDRQELPGGVCAATGCDQVFLAVGNGPDQRYCSRRCATRERVAAHRARAAGQSLGQRSAQSERPERDGVSAAPRRSRSPR</sequence>
<dbReference type="Pfam" id="PF11706">
    <property type="entry name" value="zf-CGNR"/>
    <property type="match status" value="1"/>
</dbReference>
<dbReference type="SUPFAM" id="SSF160904">
    <property type="entry name" value="Jann2411-like"/>
    <property type="match status" value="1"/>
</dbReference>
<dbReference type="PANTHER" id="PTHR35525:SF3">
    <property type="entry name" value="BLL6575 PROTEIN"/>
    <property type="match status" value="1"/>
</dbReference>
<protein>
    <recommendedName>
        <fullName evidence="2">Zinc finger CGNR domain-containing protein</fullName>
    </recommendedName>
</protein>
<dbReference type="PANTHER" id="PTHR35525">
    <property type="entry name" value="BLL6575 PROTEIN"/>
    <property type="match status" value="1"/>
</dbReference>
<evidence type="ECO:0000313" key="4">
    <source>
        <dbReference type="Proteomes" id="UP001183585"/>
    </source>
</evidence>
<dbReference type="EMBL" id="JAVDYE010000001">
    <property type="protein sequence ID" value="MDR7385024.1"/>
    <property type="molecule type" value="Genomic_DNA"/>
</dbReference>
<dbReference type="Gene3D" id="1.10.3300.10">
    <property type="entry name" value="Jann2411-like domain"/>
    <property type="match status" value="1"/>
</dbReference>
<name>A0ABU2CUK9_9MICO</name>
<comment type="caution">
    <text evidence="3">The sequence shown here is derived from an EMBL/GenBank/DDBJ whole genome shotgun (WGS) entry which is preliminary data.</text>
</comment>
<organism evidence="3 4">
    <name type="scientific">Promicromonospora iranensis</name>
    <dbReference type="NCBI Taxonomy" id="1105144"/>
    <lineage>
        <taxon>Bacteria</taxon>
        <taxon>Bacillati</taxon>
        <taxon>Actinomycetota</taxon>
        <taxon>Actinomycetes</taxon>
        <taxon>Micrococcales</taxon>
        <taxon>Promicromonosporaceae</taxon>
        <taxon>Promicromonospora</taxon>
    </lineage>
</organism>
<reference evidence="3 4" key="1">
    <citation type="submission" date="2023-07" db="EMBL/GenBank/DDBJ databases">
        <title>Sequencing the genomes of 1000 actinobacteria strains.</title>
        <authorList>
            <person name="Klenk H.-P."/>
        </authorList>
    </citation>
    <scope>NUCLEOTIDE SEQUENCE [LARGE SCALE GENOMIC DNA]</scope>
    <source>
        <strain evidence="3 4">DSM 45554</strain>
    </source>
</reference>